<accession>A0A1L8WR59</accession>
<keyword evidence="2" id="KW-1185">Reference proteome</keyword>
<sequence>MPLNKREKEMIKYFVKYELTFTVQELARFARVSTKKVYCTIKKSRAIRKKKHEFTLFVV</sequence>
<dbReference type="RefSeq" id="WP_071854645.1">
    <property type="nucleotide sequence ID" value="NZ_JXLB01000003.1"/>
</dbReference>
<evidence type="ECO:0000313" key="2">
    <source>
        <dbReference type="Proteomes" id="UP000182152"/>
    </source>
</evidence>
<gene>
    <name evidence="1" type="ORF">RV14_GL001353</name>
</gene>
<proteinExistence type="predicted"/>
<comment type="caution">
    <text evidence="1">The sequence shown here is derived from an EMBL/GenBank/DDBJ whole genome shotgun (WGS) entry which is preliminary data.</text>
</comment>
<organism evidence="1 2">
    <name type="scientific">Enterococcus ratti</name>
    <dbReference type="NCBI Taxonomy" id="150033"/>
    <lineage>
        <taxon>Bacteria</taxon>
        <taxon>Bacillati</taxon>
        <taxon>Bacillota</taxon>
        <taxon>Bacilli</taxon>
        <taxon>Lactobacillales</taxon>
        <taxon>Enterococcaceae</taxon>
        <taxon>Enterococcus</taxon>
    </lineage>
</organism>
<reference evidence="1 2" key="1">
    <citation type="submission" date="2014-12" db="EMBL/GenBank/DDBJ databases">
        <title>Draft genome sequences of 29 type strains of Enterococci.</title>
        <authorList>
            <person name="Zhong Z."/>
            <person name="Sun Z."/>
            <person name="Liu W."/>
            <person name="Zhang W."/>
            <person name="Zhang H."/>
        </authorList>
    </citation>
    <scope>NUCLEOTIDE SEQUENCE [LARGE SCALE GENOMIC DNA]</scope>
    <source>
        <strain evidence="1 2">DSM 15687</strain>
    </source>
</reference>
<dbReference type="AlphaFoldDB" id="A0A1L8WR59"/>
<protein>
    <submittedName>
        <fullName evidence="1">Uncharacterized protein</fullName>
    </submittedName>
</protein>
<evidence type="ECO:0000313" key="1">
    <source>
        <dbReference type="EMBL" id="OJG83475.1"/>
    </source>
</evidence>
<dbReference type="Proteomes" id="UP000182152">
    <property type="component" value="Unassembled WGS sequence"/>
</dbReference>
<dbReference type="EMBL" id="JXLB01000003">
    <property type="protein sequence ID" value="OJG83475.1"/>
    <property type="molecule type" value="Genomic_DNA"/>
</dbReference>
<name>A0A1L8WR59_9ENTE</name>